<dbReference type="Proteomes" id="UP000011518">
    <property type="component" value="Unassembled WGS sequence"/>
</dbReference>
<dbReference type="EMBL" id="KB320548">
    <property type="protein sequence ID" value="ELW69078.1"/>
    <property type="molecule type" value="Genomic_DNA"/>
</dbReference>
<organism evidence="2 3">
    <name type="scientific">Tupaia chinensis</name>
    <name type="common">Chinese tree shrew</name>
    <name type="synonym">Tupaia belangeri chinensis</name>
    <dbReference type="NCBI Taxonomy" id="246437"/>
    <lineage>
        <taxon>Eukaryota</taxon>
        <taxon>Metazoa</taxon>
        <taxon>Chordata</taxon>
        <taxon>Craniata</taxon>
        <taxon>Vertebrata</taxon>
        <taxon>Euteleostomi</taxon>
        <taxon>Mammalia</taxon>
        <taxon>Eutheria</taxon>
        <taxon>Euarchontoglires</taxon>
        <taxon>Scandentia</taxon>
        <taxon>Tupaiidae</taxon>
        <taxon>Tupaia</taxon>
    </lineage>
</organism>
<dbReference type="InParanoid" id="L9L2A2"/>
<gene>
    <name evidence="2" type="ORF">TREES_T100021446</name>
</gene>
<evidence type="ECO:0000313" key="3">
    <source>
        <dbReference type="Proteomes" id="UP000011518"/>
    </source>
</evidence>
<evidence type="ECO:0000313" key="2">
    <source>
        <dbReference type="EMBL" id="ELW69078.1"/>
    </source>
</evidence>
<evidence type="ECO:0000256" key="1">
    <source>
        <dbReference type="SAM" id="MobiDB-lite"/>
    </source>
</evidence>
<proteinExistence type="predicted"/>
<reference evidence="3" key="1">
    <citation type="submission" date="2012-07" db="EMBL/GenBank/DDBJ databases">
        <title>Genome of the Chinese tree shrew, a rising model animal genetically related to primates.</title>
        <authorList>
            <person name="Zhang G."/>
            <person name="Fan Y."/>
            <person name="Yao Y."/>
            <person name="Huang Z."/>
        </authorList>
    </citation>
    <scope>NUCLEOTIDE SEQUENCE [LARGE SCALE GENOMIC DNA]</scope>
</reference>
<keyword evidence="3" id="KW-1185">Reference proteome</keyword>
<accession>L9L2A2</accession>
<dbReference type="AlphaFoldDB" id="L9L2A2"/>
<reference evidence="3" key="2">
    <citation type="journal article" date="2013" name="Nat. Commun.">
        <title>Genome of the Chinese tree shrew.</title>
        <authorList>
            <person name="Fan Y."/>
            <person name="Huang Z.Y."/>
            <person name="Cao C.C."/>
            <person name="Chen C.S."/>
            <person name="Chen Y.X."/>
            <person name="Fan D.D."/>
            <person name="He J."/>
            <person name="Hou H.L."/>
            <person name="Hu L."/>
            <person name="Hu X.T."/>
            <person name="Jiang X.T."/>
            <person name="Lai R."/>
            <person name="Lang Y.S."/>
            <person name="Liang B."/>
            <person name="Liao S.G."/>
            <person name="Mu D."/>
            <person name="Ma Y.Y."/>
            <person name="Niu Y.Y."/>
            <person name="Sun X.Q."/>
            <person name="Xia J.Q."/>
            <person name="Xiao J."/>
            <person name="Xiong Z.Q."/>
            <person name="Xu L."/>
            <person name="Yang L."/>
            <person name="Zhang Y."/>
            <person name="Zhao W."/>
            <person name="Zhao X.D."/>
            <person name="Zheng Y.T."/>
            <person name="Zhou J.M."/>
            <person name="Zhu Y.B."/>
            <person name="Zhang G.J."/>
            <person name="Wang J."/>
            <person name="Yao Y.G."/>
        </authorList>
    </citation>
    <scope>NUCLEOTIDE SEQUENCE [LARGE SCALE GENOMIC DNA]</scope>
</reference>
<name>L9L2A2_TUPCH</name>
<feature type="region of interest" description="Disordered" evidence="1">
    <location>
        <begin position="1"/>
        <end position="26"/>
    </location>
</feature>
<protein>
    <submittedName>
        <fullName evidence="2">Uncharacterized protein</fullName>
    </submittedName>
</protein>
<sequence>MPCRPPSLSDHAHAPQSNVTSARDTREPTALAGGLLSGDLSSLVCVYSPWVQADMHLALRPVPDGTQFNRGFNDCLSSFKVSKWYLFRSVIVGGPGETLYLNISNIPQSEDGALSLLSPLSRHIAVPDPFLSAVFDSTFMSPPRPTQGPGCWVPWSPVEALSLGDTLLPAEQEPAVLSDTFQWGLTPSDWSWNPQNGFHHRP</sequence>